<organism evidence="2 3">
    <name type="scientific">Paenibacillus vulneris</name>
    <dbReference type="NCBI Taxonomy" id="1133364"/>
    <lineage>
        <taxon>Bacteria</taxon>
        <taxon>Bacillati</taxon>
        <taxon>Bacillota</taxon>
        <taxon>Bacilli</taxon>
        <taxon>Bacillales</taxon>
        <taxon>Paenibacillaceae</taxon>
        <taxon>Paenibacillus</taxon>
    </lineage>
</organism>
<dbReference type="InterPro" id="IPR019673">
    <property type="entry name" value="Spore_germination_GerPC"/>
</dbReference>
<gene>
    <name evidence="2" type="primary">gerPC</name>
    <name evidence="2" type="ORF">ACFQ4B_03880</name>
</gene>
<proteinExistence type="predicted"/>
<comment type="caution">
    <text evidence="2">The sequence shown here is derived from an EMBL/GenBank/DDBJ whole genome shotgun (WGS) entry which is preliminary data.</text>
</comment>
<accession>A0ABW3UI88</accession>
<dbReference type="RefSeq" id="WP_345585324.1">
    <property type="nucleotide sequence ID" value="NZ_BAABJG010000002.1"/>
</dbReference>
<feature type="compositionally biased region" description="Polar residues" evidence="1">
    <location>
        <begin position="130"/>
        <end position="142"/>
    </location>
</feature>
<evidence type="ECO:0000313" key="2">
    <source>
        <dbReference type="EMBL" id="MFD1219250.1"/>
    </source>
</evidence>
<dbReference type="Proteomes" id="UP001597180">
    <property type="component" value="Unassembled WGS sequence"/>
</dbReference>
<keyword evidence="3" id="KW-1185">Reference proteome</keyword>
<name>A0ABW3UI88_9BACL</name>
<reference evidence="3" key="1">
    <citation type="journal article" date="2019" name="Int. J. Syst. Evol. Microbiol.">
        <title>The Global Catalogue of Microorganisms (GCM) 10K type strain sequencing project: providing services to taxonomists for standard genome sequencing and annotation.</title>
        <authorList>
            <consortium name="The Broad Institute Genomics Platform"/>
            <consortium name="The Broad Institute Genome Sequencing Center for Infectious Disease"/>
            <person name="Wu L."/>
            <person name="Ma J."/>
        </authorList>
    </citation>
    <scope>NUCLEOTIDE SEQUENCE [LARGE SCALE GENOMIC DNA]</scope>
    <source>
        <strain evidence="3">CCUG 53270</strain>
    </source>
</reference>
<dbReference type="Pfam" id="PF10737">
    <property type="entry name" value="GerPC"/>
    <property type="match status" value="1"/>
</dbReference>
<evidence type="ECO:0000256" key="1">
    <source>
        <dbReference type="SAM" id="MobiDB-lite"/>
    </source>
</evidence>
<dbReference type="EMBL" id="JBHTLU010000009">
    <property type="protein sequence ID" value="MFD1219250.1"/>
    <property type="molecule type" value="Genomic_DNA"/>
</dbReference>
<sequence>MFWKKRPPQPQALAVELDKRFQDLNNRFSRIEQSLEQLRTNTTQITIENVHIHQPVVEKMEYRLDNLDIEQLSGSLNLGNNFGAKITPDSSSLQADIRRKTDSAVPSEQRQSPHKANPSSQMSDPPLSGLQRTQTGYRVTKS</sequence>
<feature type="region of interest" description="Disordered" evidence="1">
    <location>
        <begin position="78"/>
        <end position="142"/>
    </location>
</feature>
<protein>
    <submittedName>
        <fullName evidence="2">Spore germination protein GerPC</fullName>
    </submittedName>
</protein>
<evidence type="ECO:0000313" key="3">
    <source>
        <dbReference type="Proteomes" id="UP001597180"/>
    </source>
</evidence>